<evidence type="ECO:0000313" key="2">
    <source>
        <dbReference type="EMBL" id="PIZ88762.1"/>
    </source>
</evidence>
<evidence type="ECO:0000256" key="1">
    <source>
        <dbReference type="SAM" id="Phobius"/>
    </source>
</evidence>
<name>A0A2M7UXS6_9BACT</name>
<evidence type="ECO:0000313" key="3">
    <source>
        <dbReference type="Proteomes" id="UP000230760"/>
    </source>
</evidence>
<feature type="transmembrane region" description="Helical" evidence="1">
    <location>
        <begin position="37"/>
        <end position="55"/>
    </location>
</feature>
<dbReference type="Proteomes" id="UP000230760">
    <property type="component" value="Unassembled WGS sequence"/>
</dbReference>
<gene>
    <name evidence="2" type="ORF">COX90_02930</name>
</gene>
<accession>A0A2M7UXS6</accession>
<protein>
    <submittedName>
        <fullName evidence="2">Uncharacterized protein</fullName>
    </submittedName>
</protein>
<feature type="transmembrane region" description="Helical" evidence="1">
    <location>
        <begin position="12"/>
        <end position="31"/>
    </location>
</feature>
<reference evidence="3" key="1">
    <citation type="submission" date="2017-09" db="EMBL/GenBank/DDBJ databases">
        <title>Depth-based differentiation of microbial function through sediment-hosted aquifers and enrichment of novel symbionts in the deep terrestrial subsurface.</title>
        <authorList>
            <person name="Probst A.J."/>
            <person name="Ladd B."/>
            <person name="Jarett J.K."/>
            <person name="Geller-Mcgrath D.E."/>
            <person name="Sieber C.M.K."/>
            <person name="Emerson J.B."/>
            <person name="Anantharaman K."/>
            <person name="Thomas B.C."/>
            <person name="Malmstrom R."/>
            <person name="Stieglmeier M."/>
            <person name="Klingl A."/>
            <person name="Woyke T."/>
            <person name="Ryan C.M."/>
            <person name="Banfield J.F."/>
        </authorList>
    </citation>
    <scope>NUCLEOTIDE SEQUENCE [LARGE SCALE GENOMIC DNA]</scope>
</reference>
<proteinExistence type="predicted"/>
<keyword evidence="1" id="KW-0472">Membrane</keyword>
<dbReference type="EMBL" id="PFPB01000053">
    <property type="protein sequence ID" value="PIZ88762.1"/>
    <property type="molecule type" value="Genomic_DNA"/>
</dbReference>
<keyword evidence="1" id="KW-0812">Transmembrane</keyword>
<organism evidence="2 3">
    <name type="scientific">Candidatus Nealsonbacteria bacterium CG_4_10_14_0_2_um_filter_38_17</name>
    <dbReference type="NCBI Taxonomy" id="1974680"/>
    <lineage>
        <taxon>Bacteria</taxon>
        <taxon>Candidatus Nealsoniibacteriota</taxon>
    </lineage>
</organism>
<comment type="caution">
    <text evidence="2">The sequence shown here is derived from an EMBL/GenBank/DDBJ whole genome shotgun (WGS) entry which is preliminary data.</text>
</comment>
<sequence length="154" mass="16988">MNVSSSWQKVRLIQILIVLCLILGGTISSFIEQPTLRYFGLFALIMVVPLTFLHLHMQDLAERPFTMHIAGGGTLYTAHCPELDITIGGETSEEAVKSLYVLARAEIKGILQGKGGPGDERKKIAELVVYRLDNIESLFRAIKGPAPLQRNGLK</sequence>
<keyword evidence="1" id="KW-1133">Transmembrane helix</keyword>
<dbReference type="AlphaFoldDB" id="A0A2M7UXS6"/>